<dbReference type="AlphaFoldDB" id="A0A7I8DNH2"/>
<dbReference type="SUPFAM" id="SSF51735">
    <property type="entry name" value="NAD(P)-binding Rossmann-fold domains"/>
    <property type="match status" value="1"/>
</dbReference>
<dbReference type="EMBL" id="AP023368">
    <property type="protein sequence ID" value="BCJ99929.1"/>
    <property type="molecule type" value="Genomic_DNA"/>
</dbReference>
<dbReference type="GO" id="GO:0005737">
    <property type="term" value="C:cytoplasm"/>
    <property type="evidence" value="ECO:0007669"/>
    <property type="project" value="TreeGrafter"/>
</dbReference>
<dbReference type="InterPro" id="IPR001509">
    <property type="entry name" value="Epimerase_deHydtase"/>
</dbReference>
<dbReference type="Proteomes" id="UP000515703">
    <property type="component" value="Chromosome"/>
</dbReference>
<dbReference type="PANTHER" id="PTHR48079:SF6">
    <property type="entry name" value="NAD(P)-BINDING DOMAIN-CONTAINING PROTEIN-RELATED"/>
    <property type="match status" value="1"/>
</dbReference>
<reference evidence="2 3" key="1">
    <citation type="submission" date="2020-08" db="EMBL/GenBank/DDBJ databases">
        <title>Draft genome sequencing of an Anaerocolumna strain isolated from anoxic soil subjected to BSD treatment.</title>
        <authorList>
            <person name="Uek A."/>
            <person name="Tonouchi A."/>
        </authorList>
    </citation>
    <scope>NUCLEOTIDE SEQUENCE [LARGE SCALE GENOMIC DNA]</scope>
    <source>
        <strain evidence="2 3">CTTW</strain>
    </source>
</reference>
<protein>
    <recommendedName>
        <fullName evidence="1">NAD-dependent epimerase/dehydratase domain-containing protein</fullName>
    </recommendedName>
</protein>
<keyword evidence="3" id="KW-1185">Reference proteome</keyword>
<dbReference type="Pfam" id="PF01370">
    <property type="entry name" value="Epimerase"/>
    <property type="match status" value="1"/>
</dbReference>
<reference evidence="2 3" key="2">
    <citation type="submission" date="2020-08" db="EMBL/GenBank/DDBJ databases">
        <authorList>
            <person name="Ueki A."/>
            <person name="Tonouchi A."/>
        </authorList>
    </citation>
    <scope>NUCLEOTIDE SEQUENCE [LARGE SCALE GENOMIC DNA]</scope>
    <source>
        <strain evidence="2 3">CTTW</strain>
    </source>
</reference>
<evidence type="ECO:0000313" key="2">
    <source>
        <dbReference type="EMBL" id="BCJ99929.1"/>
    </source>
</evidence>
<sequence length="290" mass="32024">MKIFVTGATGKVGSRFVPYLLKRGYDVRILVRSTERALPLKEQGAEVVVGDLLDNENLAEAIRGVDAVVHLAAQFRGVSEEIARVSNIDASIILAKAALDAGVTRFVFSSTSLVYGGISRINPCSEDDVLQPVLPYPRTKVAAEQALLKLYREEGLDLRILRFAFVYGDHDPHIEEFSPIMSKWNPSLQMSLVHHEDVSQALMLAATTQDVNSRVYNVADDAPISIGELLRLNRFPEQVPPSGGWPSFSPCDMVLDTTRIIHDLNFHSQYPSFYTAIDKKASIDPERAGA</sequence>
<proteinExistence type="predicted"/>
<name>A0A7I8DNH2_9FIRM</name>
<dbReference type="KEGG" id="acht:bsdcttw_29700"/>
<evidence type="ECO:0000259" key="1">
    <source>
        <dbReference type="Pfam" id="PF01370"/>
    </source>
</evidence>
<dbReference type="InterPro" id="IPR036291">
    <property type="entry name" value="NAD(P)-bd_dom_sf"/>
</dbReference>
<accession>A0A7I8DNH2</accession>
<dbReference type="InterPro" id="IPR051783">
    <property type="entry name" value="NAD(P)-dependent_oxidoreduct"/>
</dbReference>
<gene>
    <name evidence="2" type="ORF">bsdcttw_29700</name>
</gene>
<dbReference type="GO" id="GO:0004029">
    <property type="term" value="F:aldehyde dehydrogenase (NAD+) activity"/>
    <property type="evidence" value="ECO:0007669"/>
    <property type="project" value="TreeGrafter"/>
</dbReference>
<feature type="domain" description="NAD-dependent epimerase/dehydratase" evidence="1">
    <location>
        <begin position="3"/>
        <end position="219"/>
    </location>
</feature>
<dbReference type="RefSeq" id="WP_185255652.1">
    <property type="nucleotide sequence ID" value="NZ_AP023368.1"/>
</dbReference>
<dbReference type="Gene3D" id="3.40.50.720">
    <property type="entry name" value="NAD(P)-binding Rossmann-like Domain"/>
    <property type="match status" value="1"/>
</dbReference>
<organism evidence="2 3">
    <name type="scientific">Anaerocolumna chitinilytica</name>
    <dbReference type="NCBI Taxonomy" id="1727145"/>
    <lineage>
        <taxon>Bacteria</taxon>
        <taxon>Bacillati</taxon>
        <taxon>Bacillota</taxon>
        <taxon>Clostridia</taxon>
        <taxon>Lachnospirales</taxon>
        <taxon>Lachnospiraceae</taxon>
        <taxon>Anaerocolumna</taxon>
    </lineage>
</organism>
<evidence type="ECO:0000313" key="3">
    <source>
        <dbReference type="Proteomes" id="UP000515703"/>
    </source>
</evidence>
<dbReference type="PANTHER" id="PTHR48079">
    <property type="entry name" value="PROTEIN YEEZ"/>
    <property type="match status" value="1"/>
</dbReference>